<evidence type="ECO:0000313" key="3">
    <source>
        <dbReference type="Proteomes" id="UP000078542"/>
    </source>
</evidence>
<feature type="compositionally biased region" description="Basic and acidic residues" evidence="1">
    <location>
        <begin position="184"/>
        <end position="202"/>
    </location>
</feature>
<name>A0A195C710_9HYME</name>
<proteinExistence type="predicted"/>
<evidence type="ECO:0000256" key="1">
    <source>
        <dbReference type="SAM" id="MobiDB-lite"/>
    </source>
</evidence>
<accession>A0A195C710</accession>
<keyword evidence="3" id="KW-1185">Reference proteome</keyword>
<dbReference type="EMBL" id="KQ978251">
    <property type="protein sequence ID" value="KYM95961.1"/>
    <property type="molecule type" value="Genomic_DNA"/>
</dbReference>
<feature type="region of interest" description="Disordered" evidence="1">
    <location>
        <begin position="161"/>
        <end position="214"/>
    </location>
</feature>
<evidence type="ECO:0000313" key="2">
    <source>
        <dbReference type="EMBL" id="KYM95961.1"/>
    </source>
</evidence>
<sequence length="214" mass="23581">MLTRFRLPMTNAKPIAFCHDGTNNGVHSRDRHSVNVAGIKSTIGKSTRVGAKGLSSFVIFLAIVVGTAVSKPLWSTLVGTNYLYSTPGIGQQPYLAAFQNTHSPYYIYNIYSNTGGIPNALHVSGRPEISHFPDYNIYYGTPIYDIRIPLNPVYPVLTPSRPEIPSVLPPTSTEQSFDEDDYDGIEKLDMKVDPDTETKNPENTDNDSITVEAI</sequence>
<dbReference type="Proteomes" id="UP000078542">
    <property type="component" value="Unassembled WGS sequence"/>
</dbReference>
<reference evidence="2 3" key="1">
    <citation type="submission" date="2016-03" db="EMBL/GenBank/DDBJ databases">
        <title>Cyphomyrmex costatus WGS genome.</title>
        <authorList>
            <person name="Nygaard S."/>
            <person name="Hu H."/>
            <person name="Boomsma J."/>
            <person name="Zhang G."/>
        </authorList>
    </citation>
    <scope>NUCLEOTIDE SEQUENCE [LARGE SCALE GENOMIC DNA]</scope>
    <source>
        <strain evidence="2">MS0001</strain>
        <tissue evidence="2">Whole body</tissue>
    </source>
</reference>
<protein>
    <submittedName>
        <fullName evidence="2">Uncharacterized protein</fullName>
    </submittedName>
</protein>
<feature type="compositionally biased region" description="Polar residues" evidence="1">
    <location>
        <begin position="203"/>
        <end position="214"/>
    </location>
</feature>
<organism evidence="2 3">
    <name type="scientific">Cyphomyrmex costatus</name>
    <dbReference type="NCBI Taxonomy" id="456900"/>
    <lineage>
        <taxon>Eukaryota</taxon>
        <taxon>Metazoa</taxon>
        <taxon>Ecdysozoa</taxon>
        <taxon>Arthropoda</taxon>
        <taxon>Hexapoda</taxon>
        <taxon>Insecta</taxon>
        <taxon>Pterygota</taxon>
        <taxon>Neoptera</taxon>
        <taxon>Endopterygota</taxon>
        <taxon>Hymenoptera</taxon>
        <taxon>Apocrita</taxon>
        <taxon>Aculeata</taxon>
        <taxon>Formicoidea</taxon>
        <taxon>Formicidae</taxon>
        <taxon>Myrmicinae</taxon>
        <taxon>Cyphomyrmex</taxon>
    </lineage>
</organism>
<dbReference type="AlphaFoldDB" id="A0A195C710"/>
<gene>
    <name evidence="2" type="ORF">ALC62_13409</name>
</gene>